<organism evidence="7">
    <name type="scientific">uncultured Solirubrobacteraceae bacterium</name>
    <dbReference type="NCBI Taxonomy" id="1162706"/>
    <lineage>
        <taxon>Bacteria</taxon>
        <taxon>Bacillati</taxon>
        <taxon>Actinomycetota</taxon>
        <taxon>Thermoleophilia</taxon>
        <taxon>Solirubrobacterales</taxon>
        <taxon>Solirubrobacteraceae</taxon>
        <taxon>environmental samples</taxon>
    </lineage>
</organism>
<dbReference type="Pfam" id="PF01765">
    <property type="entry name" value="RRF"/>
    <property type="match status" value="1"/>
</dbReference>
<dbReference type="AlphaFoldDB" id="A0A6J4SPL3"/>
<sequence length="185" mass="20848">MIEELLQDAREHMDKSIEAARHRFASVRTGRASPALLDRISVDYYGAHTPLRQMATVHAPEPRLLTVEPYDKSSIKAIERAIMESDVGLTPSNDGNRIRLGVPELTEERRKDLVKVVRNLAEEGRVAIRNIRRDVMQDLRELKDAGEAGSDDERRAEEALQKLTDAKIGDLDALLKTKEAEILEV</sequence>
<dbReference type="InterPro" id="IPR023584">
    <property type="entry name" value="Ribosome_recyc_fac_dom"/>
</dbReference>
<comment type="subcellular location">
    <subcellularLocation>
        <location evidence="1 5">Cytoplasm</location>
    </subcellularLocation>
</comment>
<dbReference type="FunFam" id="3.30.1360.40:FF:000001">
    <property type="entry name" value="Ribosome-recycling factor"/>
    <property type="match status" value="1"/>
</dbReference>
<dbReference type="Gene3D" id="3.30.1360.40">
    <property type="match status" value="1"/>
</dbReference>
<dbReference type="EMBL" id="CADCVP010000189">
    <property type="protein sequence ID" value="CAA9499472.1"/>
    <property type="molecule type" value="Genomic_DNA"/>
</dbReference>
<dbReference type="GO" id="GO:0005737">
    <property type="term" value="C:cytoplasm"/>
    <property type="evidence" value="ECO:0007669"/>
    <property type="project" value="UniProtKB-SubCell"/>
</dbReference>
<dbReference type="InterPro" id="IPR002661">
    <property type="entry name" value="Ribosome_recyc_fac"/>
</dbReference>
<keyword evidence="3 5" id="KW-0963">Cytoplasm</keyword>
<comment type="similarity">
    <text evidence="2 5">Belongs to the RRF family.</text>
</comment>
<dbReference type="PANTHER" id="PTHR20982:SF3">
    <property type="entry name" value="MITOCHONDRIAL RIBOSOME RECYCLING FACTOR PSEUDO 1"/>
    <property type="match status" value="1"/>
</dbReference>
<reference evidence="7" key="1">
    <citation type="submission" date="2020-02" db="EMBL/GenBank/DDBJ databases">
        <authorList>
            <person name="Meier V. D."/>
        </authorList>
    </citation>
    <scope>NUCLEOTIDE SEQUENCE</scope>
    <source>
        <strain evidence="7">AVDCRST_MAG69</strain>
    </source>
</reference>
<gene>
    <name evidence="5" type="primary">frr</name>
    <name evidence="7" type="ORF">AVDCRST_MAG69-1796</name>
</gene>
<accession>A0A6J4SPL3</accession>
<evidence type="ECO:0000256" key="4">
    <source>
        <dbReference type="ARBA" id="ARBA00022917"/>
    </source>
</evidence>
<evidence type="ECO:0000313" key="7">
    <source>
        <dbReference type="EMBL" id="CAA9499472.1"/>
    </source>
</evidence>
<dbReference type="NCBIfam" id="TIGR00496">
    <property type="entry name" value="frr"/>
    <property type="match status" value="1"/>
</dbReference>
<evidence type="ECO:0000256" key="1">
    <source>
        <dbReference type="ARBA" id="ARBA00004496"/>
    </source>
</evidence>
<dbReference type="FunFam" id="1.10.132.20:FF:000001">
    <property type="entry name" value="Ribosome-recycling factor"/>
    <property type="match status" value="1"/>
</dbReference>
<evidence type="ECO:0000256" key="3">
    <source>
        <dbReference type="ARBA" id="ARBA00022490"/>
    </source>
</evidence>
<evidence type="ECO:0000256" key="5">
    <source>
        <dbReference type="HAMAP-Rule" id="MF_00040"/>
    </source>
</evidence>
<dbReference type="GO" id="GO:0043023">
    <property type="term" value="F:ribosomal large subunit binding"/>
    <property type="evidence" value="ECO:0007669"/>
    <property type="project" value="TreeGrafter"/>
</dbReference>
<dbReference type="HAMAP" id="MF_00040">
    <property type="entry name" value="RRF"/>
    <property type="match status" value="1"/>
</dbReference>
<name>A0A6J4SPL3_9ACTN</name>
<dbReference type="GO" id="GO:0006415">
    <property type="term" value="P:translational termination"/>
    <property type="evidence" value="ECO:0007669"/>
    <property type="project" value="UniProtKB-UniRule"/>
</dbReference>
<proteinExistence type="inferred from homology"/>
<dbReference type="Gene3D" id="1.10.132.20">
    <property type="entry name" value="Ribosome-recycling factor"/>
    <property type="match status" value="1"/>
</dbReference>
<protein>
    <recommendedName>
        <fullName evidence="5">Ribosome-recycling factor</fullName>
        <shortName evidence="5">RRF</shortName>
    </recommendedName>
    <alternativeName>
        <fullName evidence="5">Ribosome-releasing factor</fullName>
    </alternativeName>
</protein>
<feature type="domain" description="Ribosome recycling factor" evidence="6">
    <location>
        <begin position="22"/>
        <end position="183"/>
    </location>
</feature>
<evidence type="ECO:0000256" key="2">
    <source>
        <dbReference type="ARBA" id="ARBA00005912"/>
    </source>
</evidence>
<keyword evidence="4 5" id="KW-0648">Protein biosynthesis</keyword>
<dbReference type="CDD" id="cd00520">
    <property type="entry name" value="RRF"/>
    <property type="match status" value="1"/>
</dbReference>
<dbReference type="InterPro" id="IPR036191">
    <property type="entry name" value="RRF_sf"/>
</dbReference>
<evidence type="ECO:0000259" key="6">
    <source>
        <dbReference type="Pfam" id="PF01765"/>
    </source>
</evidence>
<dbReference type="PANTHER" id="PTHR20982">
    <property type="entry name" value="RIBOSOME RECYCLING FACTOR"/>
    <property type="match status" value="1"/>
</dbReference>
<comment type="function">
    <text evidence="5">Responsible for the release of ribosomes from messenger RNA at the termination of protein biosynthesis. May increase the efficiency of translation by recycling ribosomes from one round of translation to another.</text>
</comment>
<dbReference type="SUPFAM" id="SSF55194">
    <property type="entry name" value="Ribosome recycling factor, RRF"/>
    <property type="match status" value="1"/>
</dbReference>